<keyword evidence="7" id="KW-1185">Reference proteome</keyword>
<gene>
    <name evidence="6" type="ORF">RM764_38740</name>
</gene>
<protein>
    <submittedName>
        <fullName evidence="6">MerR family transcriptional regulator</fullName>
    </submittedName>
</protein>
<evidence type="ECO:0000256" key="3">
    <source>
        <dbReference type="ARBA" id="ARBA00023163"/>
    </source>
</evidence>
<accession>A0ABU2U6I6</accession>
<comment type="caution">
    <text evidence="6">The sequence shown here is derived from an EMBL/GenBank/DDBJ whole genome shotgun (WGS) entry which is preliminary data.</text>
</comment>
<dbReference type="Gene3D" id="1.10.1660.10">
    <property type="match status" value="1"/>
</dbReference>
<dbReference type="Proteomes" id="UP001183809">
    <property type="component" value="Unassembled WGS sequence"/>
</dbReference>
<evidence type="ECO:0000313" key="6">
    <source>
        <dbReference type="EMBL" id="MDT0468846.1"/>
    </source>
</evidence>
<name>A0ABU2U6I6_9ACTN</name>
<evidence type="ECO:0000256" key="1">
    <source>
        <dbReference type="ARBA" id="ARBA00023015"/>
    </source>
</evidence>
<evidence type="ECO:0000256" key="4">
    <source>
        <dbReference type="SAM" id="MobiDB-lite"/>
    </source>
</evidence>
<dbReference type="SUPFAM" id="SSF46955">
    <property type="entry name" value="Putative DNA-binding domain"/>
    <property type="match status" value="1"/>
</dbReference>
<dbReference type="InterPro" id="IPR047057">
    <property type="entry name" value="MerR_fam"/>
</dbReference>
<dbReference type="PROSITE" id="PS50937">
    <property type="entry name" value="HTH_MERR_2"/>
    <property type="match status" value="1"/>
</dbReference>
<reference evidence="7" key="1">
    <citation type="submission" date="2023-07" db="EMBL/GenBank/DDBJ databases">
        <title>30 novel species of actinomycetes from the DSMZ collection.</title>
        <authorList>
            <person name="Nouioui I."/>
        </authorList>
    </citation>
    <scope>NUCLEOTIDE SEQUENCE [LARGE SCALE GENOMIC DNA]</scope>
    <source>
        <strain evidence="7">DSM 41699</strain>
    </source>
</reference>
<dbReference type="PANTHER" id="PTHR30204:SF94">
    <property type="entry name" value="HEAVY METAL-DEPENDENT TRANSCRIPTIONAL REGULATOR HI_0293-RELATED"/>
    <property type="match status" value="1"/>
</dbReference>
<sequence>MRIGELAAQAGMSRDAIRFYEKVGLVAGRRLPNGYRDFPPETVAWLQYIRTAQALGFSLAEIARTGETLREAPDTAEALSTLFEEKLQVIDTRIAELTTLRADLATRVGTGCPLRAAGLPAEAEVESDPVPTGARRPAE</sequence>
<keyword evidence="1" id="KW-0805">Transcription regulation</keyword>
<evidence type="ECO:0000313" key="7">
    <source>
        <dbReference type="Proteomes" id="UP001183809"/>
    </source>
</evidence>
<proteinExistence type="predicted"/>
<feature type="domain" description="HTH merR-type" evidence="5">
    <location>
        <begin position="1"/>
        <end position="68"/>
    </location>
</feature>
<dbReference type="Pfam" id="PF13411">
    <property type="entry name" value="MerR_1"/>
    <property type="match status" value="1"/>
</dbReference>
<evidence type="ECO:0000256" key="2">
    <source>
        <dbReference type="ARBA" id="ARBA00023125"/>
    </source>
</evidence>
<dbReference type="PANTHER" id="PTHR30204">
    <property type="entry name" value="REDOX-CYCLING DRUG-SENSING TRANSCRIPTIONAL ACTIVATOR SOXR"/>
    <property type="match status" value="1"/>
</dbReference>
<dbReference type="EMBL" id="JAVREY010000085">
    <property type="protein sequence ID" value="MDT0468846.1"/>
    <property type="molecule type" value="Genomic_DNA"/>
</dbReference>
<organism evidence="6 7">
    <name type="scientific">Streptomyces gibsoniae</name>
    <dbReference type="NCBI Taxonomy" id="3075529"/>
    <lineage>
        <taxon>Bacteria</taxon>
        <taxon>Bacillati</taxon>
        <taxon>Actinomycetota</taxon>
        <taxon>Actinomycetes</taxon>
        <taxon>Kitasatosporales</taxon>
        <taxon>Streptomycetaceae</taxon>
        <taxon>Streptomyces</taxon>
    </lineage>
</organism>
<dbReference type="RefSeq" id="WP_311700288.1">
    <property type="nucleotide sequence ID" value="NZ_JAVREY010000085.1"/>
</dbReference>
<evidence type="ECO:0000259" key="5">
    <source>
        <dbReference type="PROSITE" id="PS50937"/>
    </source>
</evidence>
<dbReference type="PRINTS" id="PR00040">
    <property type="entry name" value="HTHMERR"/>
</dbReference>
<keyword evidence="2" id="KW-0238">DNA-binding</keyword>
<feature type="region of interest" description="Disordered" evidence="4">
    <location>
        <begin position="119"/>
        <end position="139"/>
    </location>
</feature>
<dbReference type="SMART" id="SM00422">
    <property type="entry name" value="HTH_MERR"/>
    <property type="match status" value="1"/>
</dbReference>
<dbReference type="InterPro" id="IPR009061">
    <property type="entry name" value="DNA-bd_dom_put_sf"/>
</dbReference>
<keyword evidence="3" id="KW-0804">Transcription</keyword>
<dbReference type="InterPro" id="IPR000551">
    <property type="entry name" value="MerR-type_HTH_dom"/>
</dbReference>